<keyword evidence="4" id="KW-1185">Reference proteome</keyword>
<dbReference type="EMBL" id="FRAA01000004">
    <property type="protein sequence ID" value="SHK32696.1"/>
    <property type="molecule type" value="Genomic_DNA"/>
</dbReference>
<dbReference type="PANTHER" id="PTHR42709">
    <property type="entry name" value="ALKALINE PHOSPHATASE LIKE PROTEIN"/>
    <property type="match status" value="1"/>
</dbReference>
<evidence type="ECO:0000313" key="3">
    <source>
        <dbReference type="EMBL" id="SHK32696.1"/>
    </source>
</evidence>
<organism evidence="3 4">
    <name type="scientific">Reichenbachiella agariperforans</name>
    <dbReference type="NCBI Taxonomy" id="156994"/>
    <lineage>
        <taxon>Bacteria</taxon>
        <taxon>Pseudomonadati</taxon>
        <taxon>Bacteroidota</taxon>
        <taxon>Cytophagia</taxon>
        <taxon>Cytophagales</taxon>
        <taxon>Reichenbachiellaceae</taxon>
        <taxon>Reichenbachiella</taxon>
    </lineage>
</organism>
<protein>
    <recommendedName>
        <fullName evidence="2">VTT domain-containing protein</fullName>
    </recommendedName>
</protein>
<feature type="domain" description="VTT" evidence="2">
    <location>
        <begin position="75"/>
        <end position="186"/>
    </location>
</feature>
<accession>A0A1M6RJU8</accession>
<keyword evidence="1" id="KW-1133">Transmembrane helix</keyword>
<dbReference type="STRING" id="156994.SAMN04488028_104203"/>
<feature type="transmembrane region" description="Helical" evidence="1">
    <location>
        <begin position="12"/>
        <end position="32"/>
    </location>
</feature>
<keyword evidence="1" id="KW-0472">Membrane</keyword>
<feature type="transmembrane region" description="Helical" evidence="1">
    <location>
        <begin position="135"/>
        <end position="160"/>
    </location>
</feature>
<evidence type="ECO:0000256" key="1">
    <source>
        <dbReference type="SAM" id="Phobius"/>
    </source>
</evidence>
<dbReference type="Proteomes" id="UP000184474">
    <property type="component" value="Unassembled WGS sequence"/>
</dbReference>
<proteinExistence type="predicted"/>
<feature type="transmembrane region" description="Helical" evidence="1">
    <location>
        <begin position="167"/>
        <end position="186"/>
    </location>
</feature>
<name>A0A1M6RJU8_REIAG</name>
<dbReference type="PANTHER" id="PTHR42709:SF11">
    <property type="entry name" value="DEDA FAMILY PROTEIN"/>
    <property type="match status" value="1"/>
</dbReference>
<evidence type="ECO:0000259" key="2">
    <source>
        <dbReference type="Pfam" id="PF09335"/>
    </source>
</evidence>
<dbReference type="Pfam" id="PF09335">
    <property type="entry name" value="VTT_dom"/>
    <property type="match status" value="1"/>
</dbReference>
<dbReference type="GO" id="GO:0005886">
    <property type="term" value="C:plasma membrane"/>
    <property type="evidence" value="ECO:0007669"/>
    <property type="project" value="TreeGrafter"/>
</dbReference>
<keyword evidence="1" id="KW-0812">Transmembrane</keyword>
<feature type="transmembrane region" description="Helical" evidence="1">
    <location>
        <begin position="52"/>
        <end position="76"/>
    </location>
</feature>
<dbReference type="RefSeq" id="WP_073122806.1">
    <property type="nucleotide sequence ID" value="NZ_FRAA01000004.1"/>
</dbReference>
<evidence type="ECO:0000313" key="4">
    <source>
        <dbReference type="Proteomes" id="UP000184474"/>
    </source>
</evidence>
<dbReference type="InterPro" id="IPR051311">
    <property type="entry name" value="DedA_domain"/>
</dbReference>
<dbReference type="AlphaFoldDB" id="A0A1M6RJU8"/>
<reference evidence="4" key="1">
    <citation type="submission" date="2016-11" db="EMBL/GenBank/DDBJ databases">
        <authorList>
            <person name="Varghese N."/>
            <person name="Submissions S."/>
        </authorList>
    </citation>
    <scope>NUCLEOTIDE SEQUENCE [LARGE SCALE GENOMIC DNA]</scope>
    <source>
        <strain evidence="4">DSM 26134</strain>
    </source>
</reference>
<gene>
    <name evidence="3" type="ORF">SAMN04488028_104203</name>
</gene>
<sequence length="191" mass="21677">MRIQNSKYRYLLSNLGKGLIWLVLILALFLIAKYYFQSGYDTVMQHLSDKPLLVFSAFTLSEVLFGIIPPELFMIWSLHQGGVIHYILFTILLAGISYTAGIIGYFFGRFFSTTPLYNKLLTKAGPQLKRQVKRFGGFMIVIAAATPVPYSAICMIVGAAHFKLSHFLLFGISRLLRFGVYAYVVWQVDKI</sequence>
<feature type="transmembrane region" description="Helical" evidence="1">
    <location>
        <begin position="83"/>
        <end position="107"/>
    </location>
</feature>
<dbReference type="InterPro" id="IPR032816">
    <property type="entry name" value="VTT_dom"/>
</dbReference>